<sequence length="129" mass="13853">MSASDSLENLVRDLQAMPPRARRAILRALTDAERAALADCAGPGSTPVDDAVGTNRFSPWLSTRIRQAQHRDALNPLDRMTAATRDALLRGVDDMIGSERPRGPRPSPASGRSLFEAFGGFLSPGGARR</sequence>
<dbReference type="EMBL" id="JBDIME010000010">
    <property type="protein sequence ID" value="MEN2790531.1"/>
    <property type="molecule type" value="Genomic_DNA"/>
</dbReference>
<comment type="caution">
    <text evidence="2">The sequence shown here is derived from an EMBL/GenBank/DDBJ whole genome shotgun (WGS) entry which is preliminary data.</text>
</comment>
<reference evidence="2 3" key="1">
    <citation type="submission" date="2024-05" db="EMBL/GenBank/DDBJ databases">
        <authorList>
            <person name="Liu Q."/>
            <person name="Xin Y.-H."/>
        </authorList>
    </citation>
    <scope>NUCLEOTIDE SEQUENCE [LARGE SCALE GENOMIC DNA]</scope>
    <source>
        <strain evidence="2 3">CGMCC 1.10181</strain>
    </source>
</reference>
<keyword evidence="3" id="KW-1185">Reference proteome</keyword>
<evidence type="ECO:0000313" key="3">
    <source>
        <dbReference type="Proteomes" id="UP001419910"/>
    </source>
</evidence>
<evidence type="ECO:0000313" key="2">
    <source>
        <dbReference type="EMBL" id="MEN2790531.1"/>
    </source>
</evidence>
<feature type="region of interest" description="Disordered" evidence="1">
    <location>
        <begin position="91"/>
        <end position="129"/>
    </location>
</feature>
<dbReference type="Proteomes" id="UP001419910">
    <property type="component" value="Unassembled WGS sequence"/>
</dbReference>
<name>A0ABU9Y409_9SPHN</name>
<evidence type="ECO:0000256" key="1">
    <source>
        <dbReference type="SAM" id="MobiDB-lite"/>
    </source>
</evidence>
<organism evidence="2 3">
    <name type="scientific">Sphingomonas oligophenolica</name>
    <dbReference type="NCBI Taxonomy" id="301154"/>
    <lineage>
        <taxon>Bacteria</taxon>
        <taxon>Pseudomonadati</taxon>
        <taxon>Pseudomonadota</taxon>
        <taxon>Alphaproteobacteria</taxon>
        <taxon>Sphingomonadales</taxon>
        <taxon>Sphingomonadaceae</taxon>
        <taxon>Sphingomonas</taxon>
    </lineage>
</organism>
<accession>A0ABU9Y409</accession>
<feature type="compositionally biased region" description="Basic and acidic residues" evidence="1">
    <location>
        <begin position="91"/>
        <end position="102"/>
    </location>
</feature>
<protein>
    <submittedName>
        <fullName evidence="2">Uncharacterized protein</fullName>
    </submittedName>
</protein>
<gene>
    <name evidence="2" type="ORF">ABC974_12905</name>
</gene>
<dbReference type="RefSeq" id="WP_343888278.1">
    <property type="nucleotide sequence ID" value="NZ_BAAAEH010000008.1"/>
</dbReference>
<proteinExistence type="predicted"/>